<sequence length="250" mass="25083">MSGSNVAGGAQKVVGMILAAVIGFPLLIFLVAKLFTSGSGVDLGLSTMTGEAISARLQPIGAVKVVEGGPPGSRSGKAVYEAVCMSCHATGMAGSPKFGDAGAWAARIAKGFETLSKHAIEGFNAMPARGGASDLTDDEVKRAVAYMGNAGGAKFEEPKVVGAAAGGAVDPATKGKEIYDSVCMACHATGISNAPKFGDKAAWAPRLKDGVDAAVAIGIKGLNAMPPKGGYQGSDDEFKAAALYMINAAK</sequence>
<evidence type="ECO:0000256" key="1">
    <source>
        <dbReference type="ARBA" id="ARBA00022448"/>
    </source>
</evidence>
<evidence type="ECO:0000256" key="2">
    <source>
        <dbReference type="ARBA" id="ARBA00022617"/>
    </source>
</evidence>
<dbReference type="OrthoDB" id="9814708at2"/>
<feature type="domain" description="Cytochrome c" evidence="8">
    <location>
        <begin position="170"/>
        <end position="249"/>
    </location>
</feature>
<keyword evidence="7" id="KW-0812">Transmembrane</keyword>
<keyword evidence="5 6" id="KW-0408">Iron</keyword>
<dbReference type="PRINTS" id="PR00607">
    <property type="entry name" value="CYTCHROMECIE"/>
</dbReference>
<dbReference type="GO" id="GO:0020037">
    <property type="term" value="F:heme binding"/>
    <property type="evidence" value="ECO:0007669"/>
    <property type="project" value="InterPro"/>
</dbReference>
<dbReference type="InterPro" id="IPR009056">
    <property type="entry name" value="Cyt_c-like_dom"/>
</dbReference>
<dbReference type="EMBL" id="SUMF01000001">
    <property type="protein sequence ID" value="TJZ78895.1"/>
    <property type="molecule type" value="Genomic_DNA"/>
</dbReference>
<dbReference type="InterPro" id="IPR036909">
    <property type="entry name" value="Cyt_c-like_dom_sf"/>
</dbReference>
<keyword evidence="7" id="KW-0472">Membrane</keyword>
<evidence type="ECO:0000313" key="10">
    <source>
        <dbReference type="Proteomes" id="UP000310016"/>
    </source>
</evidence>
<dbReference type="AlphaFoldDB" id="A0A4U0QBY3"/>
<dbReference type="Gene3D" id="1.10.760.10">
    <property type="entry name" value="Cytochrome c-like domain"/>
    <property type="match status" value="2"/>
</dbReference>
<evidence type="ECO:0000256" key="7">
    <source>
        <dbReference type="SAM" id="Phobius"/>
    </source>
</evidence>
<dbReference type="PANTHER" id="PTHR40942:SF4">
    <property type="entry name" value="CYTOCHROME C5"/>
    <property type="match status" value="1"/>
</dbReference>
<dbReference type="GO" id="GO:0009055">
    <property type="term" value="F:electron transfer activity"/>
    <property type="evidence" value="ECO:0007669"/>
    <property type="project" value="InterPro"/>
</dbReference>
<keyword evidence="7" id="KW-1133">Transmembrane helix</keyword>
<organism evidence="9 10">
    <name type="scientific">Chitiniphilus eburneus</name>
    <dbReference type="NCBI Taxonomy" id="2571148"/>
    <lineage>
        <taxon>Bacteria</taxon>
        <taxon>Pseudomonadati</taxon>
        <taxon>Pseudomonadota</taxon>
        <taxon>Betaproteobacteria</taxon>
        <taxon>Neisseriales</taxon>
        <taxon>Chitinibacteraceae</taxon>
        <taxon>Chitiniphilus</taxon>
    </lineage>
</organism>
<dbReference type="InterPro" id="IPR002323">
    <property type="entry name" value="Cyt_CIE"/>
</dbReference>
<evidence type="ECO:0000259" key="8">
    <source>
        <dbReference type="PROSITE" id="PS51007"/>
    </source>
</evidence>
<keyword evidence="4" id="KW-0249">Electron transport</keyword>
<name>A0A4U0QBY3_9NEIS</name>
<dbReference type="GO" id="GO:0005506">
    <property type="term" value="F:iron ion binding"/>
    <property type="evidence" value="ECO:0007669"/>
    <property type="project" value="InterPro"/>
</dbReference>
<keyword evidence="3 6" id="KW-0479">Metal-binding</keyword>
<accession>A0A4U0QBY3</accession>
<protein>
    <submittedName>
        <fullName evidence="9">Cytochrome c5 family protein</fullName>
    </submittedName>
</protein>
<feature type="domain" description="Cytochrome c" evidence="8">
    <location>
        <begin position="71"/>
        <end position="151"/>
    </location>
</feature>
<evidence type="ECO:0000256" key="3">
    <source>
        <dbReference type="ARBA" id="ARBA00022723"/>
    </source>
</evidence>
<keyword evidence="2 6" id="KW-0349">Heme</keyword>
<keyword evidence="1" id="KW-0813">Transport</keyword>
<reference evidence="9 10" key="1">
    <citation type="submission" date="2019-04" db="EMBL/GenBank/DDBJ databases">
        <title>Chitiniphilus eburnea sp. nov., a novel chitinolytic bacterium isolated from aquaculture sludge.</title>
        <authorList>
            <person name="Sheng M."/>
        </authorList>
    </citation>
    <scope>NUCLEOTIDE SEQUENCE [LARGE SCALE GENOMIC DNA]</scope>
    <source>
        <strain evidence="9 10">HX-2-15</strain>
    </source>
</reference>
<feature type="transmembrane region" description="Helical" evidence="7">
    <location>
        <begin position="13"/>
        <end position="32"/>
    </location>
</feature>
<dbReference type="SUPFAM" id="SSF46626">
    <property type="entry name" value="Cytochrome c"/>
    <property type="match status" value="2"/>
</dbReference>
<dbReference type="Proteomes" id="UP000310016">
    <property type="component" value="Unassembled WGS sequence"/>
</dbReference>
<evidence type="ECO:0000256" key="6">
    <source>
        <dbReference type="PROSITE-ProRule" id="PRU00433"/>
    </source>
</evidence>
<gene>
    <name evidence="9" type="ORF">FAZ21_01010</name>
</gene>
<evidence type="ECO:0000313" key="9">
    <source>
        <dbReference type="EMBL" id="TJZ78895.1"/>
    </source>
</evidence>
<comment type="caution">
    <text evidence="9">The sequence shown here is derived from an EMBL/GenBank/DDBJ whole genome shotgun (WGS) entry which is preliminary data.</text>
</comment>
<evidence type="ECO:0000256" key="5">
    <source>
        <dbReference type="ARBA" id="ARBA00023004"/>
    </source>
</evidence>
<evidence type="ECO:0000256" key="4">
    <source>
        <dbReference type="ARBA" id="ARBA00022982"/>
    </source>
</evidence>
<dbReference type="PANTHER" id="PTHR40942">
    <property type="match status" value="1"/>
</dbReference>
<dbReference type="Pfam" id="PF13442">
    <property type="entry name" value="Cytochrome_CBB3"/>
    <property type="match status" value="2"/>
</dbReference>
<keyword evidence="10" id="KW-1185">Reference proteome</keyword>
<dbReference type="PROSITE" id="PS51007">
    <property type="entry name" value="CYTC"/>
    <property type="match status" value="2"/>
</dbReference>
<proteinExistence type="predicted"/>